<organism evidence="2">
    <name type="scientific">viral metagenome</name>
    <dbReference type="NCBI Taxonomy" id="1070528"/>
    <lineage>
        <taxon>unclassified sequences</taxon>
        <taxon>metagenomes</taxon>
        <taxon>organismal metagenomes</taxon>
    </lineage>
</organism>
<evidence type="ECO:0000313" key="1">
    <source>
        <dbReference type="EMBL" id="QJA73185.1"/>
    </source>
</evidence>
<dbReference type="AlphaFoldDB" id="A0A6M3LI87"/>
<reference evidence="2" key="1">
    <citation type="submission" date="2020-03" db="EMBL/GenBank/DDBJ databases">
        <title>The deep terrestrial virosphere.</title>
        <authorList>
            <person name="Holmfeldt K."/>
            <person name="Nilsson E."/>
            <person name="Simone D."/>
            <person name="Lopez-Fernandez M."/>
            <person name="Wu X."/>
            <person name="de Brujin I."/>
            <person name="Lundin D."/>
            <person name="Andersson A."/>
            <person name="Bertilsson S."/>
            <person name="Dopson M."/>
        </authorList>
    </citation>
    <scope>NUCLEOTIDE SEQUENCE</scope>
    <source>
        <strain evidence="1">MM415A02446</strain>
        <strain evidence="2">MM415B04560</strain>
    </source>
</reference>
<dbReference type="EMBL" id="MT142008">
    <property type="protein sequence ID" value="QJA73185.1"/>
    <property type="molecule type" value="Genomic_DNA"/>
</dbReference>
<accession>A0A6M3LI87</accession>
<gene>
    <name evidence="1" type="ORF">MM415A02446_0012</name>
    <name evidence="2" type="ORF">MM415B04560_0004</name>
</gene>
<evidence type="ECO:0000313" key="2">
    <source>
        <dbReference type="EMBL" id="QJA92605.1"/>
    </source>
</evidence>
<proteinExistence type="predicted"/>
<name>A0A6M3LI87_9ZZZZ</name>
<sequence>MDMTDSQIRQLFEDMHWRITALEQQHEPSTYLREVGYSHLTPDVKTVPVKGKLHRADYDSIQTLKAESLRLTQQIGKLTKKSDRKYVTYD</sequence>
<protein>
    <submittedName>
        <fullName evidence="2">Uncharacterized protein</fullName>
    </submittedName>
</protein>
<dbReference type="EMBL" id="MT143081">
    <property type="protein sequence ID" value="QJA92605.1"/>
    <property type="molecule type" value="Genomic_DNA"/>
</dbReference>